<accession>A0ABS9Q7Y2</accession>
<reference evidence="3 4" key="1">
    <citation type="submission" date="2022-02" db="EMBL/GenBank/DDBJ databases">
        <title>Uncovering new skin microbiome diversity through culturing and metagenomics.</title>
        <authorList>
            <person name="Conlan S."/>
            <person name="Deming C."/>
            <person name="Nisc Comparative Sequencing Program N."/>
            <person name="Segre J.A."/>
        </authorList>
    </citation>
    <scope>NUCLEOTIDE SEQUENCE [LARGE SCALE GENOMIC DNA]</scope>
    <source>
        <strain evidence="3 4">ACRQZ</strain>
    </source>
</reference>
<comment type="caution">
    <text evidence="3">The sequence shown here is derived from an EMBL/GenBank/DDBJ whole genome shotgun (WGS) entry which is preliminary data.</text>
</comment>
<dbReference type="Proteomes" id="UP001521931">
    <property type="component" value="Unassembled WGS sequence"/>
</dbReference>
<dbReference type="PANTHER" id="PTHR36151">
    <property type="entry name" value="BLR2777 PROTEIN"/>
    <property type="match status" value="1"/>
</dbReference>
<dbReference type="InterPro" id="IPR018713">
    <property type="entry name" value="MPAB/Lcp_cat_dom"/>
</dbReference>
<dbReference type="Pfam" id="PF09995">
    <property type="entry name" value="MPAB_Lcp_cat"/>
    <property type="match status" value="1"/>
</dbReference>
<dbReference type="RefSeq" id="WP_029212286.1">
    <property type="nucleotide sequence ID" value="NZ_DAMDMH010000026.1"/>
</dbReference>
<feature type="region of interest" description="Disordered" evidence="1">
    <location>
        <begin position="301"/>
        <end position="341"/>
    </location>
</feature>
<dbReference type="PANTHER" id="PTHR36151:SF3">
    <property type="entry name" value="ER-BOUND OXYGENASE MPAB_MPAB'_RUBBER OXYGENASE CATALYTIC DOMAIN-CONTAINING PROTEIN"/>
    <property type="match status" value="1"/>
</dbReference>
<dbReference type="EMBL" id="JAKRCV010000072">
    <property type="protein sequence ID" value="MCG7323375.1"/>
    <property type="molecule type" value="Genomic_DNA"/>
</dbReference>
<gene>
    <name evidence="3" type="ORF">MHL29_15965</name>
</gene>
<feature type="domain" description="ER-bound oxygenase mpaB/mpaB'/Rubber oxygenase catalytic" evidence="2">
    <location>
        <begin position="53"/>
        <end position="268"/>
    </location>
</feature>
<organism evidence="3 4">
    <name type="scientific">Arsenicicoccus bolidensis</name>
    <dbReference type="NCBI Taxonomy" id="229480"/>
    <lineage>
        <taxon>Bacteria</taxon>
        <taxon>Bacillati</taxon>
        <taxon>Actinomycetota</taxon>
        <taxon>Actinomycetes</taxon>
        <taxon>Micrococcales</taxon>
        <taxon>Intrasporangiaceae</taxon>
        <taxon>Arsenicicoccus</taxon>
    </lineage>
</organism>
<evidence type="ECO:0000259" key="2">
    <source>
        <dbReference type="Pfam" id="PF09995"/>
    </source>
</evidence>
<protein>
    <submittedName>
        <fullName evidence="3">DUF2236 domain-containing protein</fullName>
    </submittedName>
</protein>
<sequence>MRQGWEHDHGARLRTRAALGLRERIAGTDADRRADQIWGEVGERWFGPDDAIWQVHADTSMFSGGLRALLLQSLHPSAMAGVAEHSGYKGDPWGRLQRTSHYIAITTYGTVRHAEATIGAIRHLHGRVVGTAPDGRPYAANDPHLLRWVHAAEAESFLATHQAFGARPLTREQLDEYVAQTAQVSSRLGVDLAALPQTYDELMQTIESYRAELVTTPAATEAARFLLLTPPIDRVARLGYWTLAAGAISTLPPWSRRMLGLSVLPDQMTAGLDRAVGRPLGRAATATTRWLMSDPAVANESRSRAALAAGQRPEAKSPTGQVHPSGATPSQGAGAGSDNPP</sequence>
<feature type="compositionally biased region" description="Polar residues" evidence="1">
    <location>
        <begin position="318"/>
        <end position="331"/>
    </location>
</feature>
<evidence type="ECO:0000313" key="4">
    <source>
        <dbReference type="Proteomes" id="UP001521931"/>
    </source>
</evidence>
<evidence type="ECO:0000313" key="3">
    <source>
        <dbReference type="EMBL" id="MCG7323375.1"/>
    </source>
</evidence>
<name>A0ABS9Q7Y2_9MICO</name>
<proteinExistence type="predicted"/>
<keyword evidence="4" id="KW-1185">Reference proteome</keyword>
<evidence type="ECO:0000256" key="1">
    <source>
        <dbReference type="SAM" id="MobiDB-lite"/>
    </source>
</evidence>